<accession>A0A4Q2KC34</accession>
<keyword evidence="1" id="KW-1133">Transmembrane helix</keyword>
<keyword evidence="1" id="KW-0472">Membrane</keyword>
<comment type="caution">
    <text evidence="2">The sequence shown here is derived from an EMBL/GenBank/DDBJ whole genome shotgun (WGS) entry which is preliminary data.</text>
</comment>
<keyword evidence="3" id="KW-1185">Reference proteome</keyword>
<evidence type="ECO:0000256" key="1">
    <source>
        <dbReference type="SAM" id="Phobius"/>
    </source>
</evidence>
<organism evidence="2 3">
    <name type="scientific">Candidatus Borkfalkia ceftriaxoniphila</name>
    <dbReference type="NCBI Taxonomy" id="2508949"/>
    <lineage>
        <taxon>Bacteria</taxon>
        <taxon>Bacillati</taxon>
        <taxon>Bacillota</taxon>
        <taxon>Clostridia</taxon>
        <taxon>Christensenellales</taxon>
        <taxon>Christensenellaceae</taxon>
        <taxon>Candidatus Borkfalkia</taxon>
    </lineage>
</organism>
<feature type="transmembrane region" description="Helical" evidence="1">
    <location>
        <begin position="6"/>
        <end position="29"/>
    </location>
</feature>
<name>A0A4Q2KC34_9FIRM</name>
<evidence type="ECO:0000313" key="3">
    <source>
        <dbReference type="Proteomes" id="UP000291269"/>
    </source>
</evidence>
<dbReference type="AlphaFoldDB" id="A0A4Q2KC34"/>
<sequence length="138" mass="14682">MTVEQIIILVLAVLLAFAVVAVIVLLAALRKKQTGGRAEDVKIIDGVRYSRSDAVSENGEVRATHRVGDFVLARGEEKTAEKNGELLPGTYTVLATSDGTAAFKLRLGGLVREYKHGDTVVLGDGESICAVSCSVILR</sequence>
<dbReference type="RefSeq" id="WP_129225559.1">
    <property type="nucleotide sequence ID" value="NZ_SDOZ01000002.1"/>
</dbReference>
<protein>
    <submittedName>
        <fullName evidence="2">Uncharacterized protein</fullName>
    </submittedName>
</protein>
<dbReference type="Proteomes" id="UP000291269">
    <property type="component" value="Unassembled WGS sequence"/>
</dbReference>
<reference evidence="2 3" key="1">
    <citation type="journal article" date="2019" name="Gut">
        <title>Antibiotics-induced monodominance of a novel gut bacterial order.</title>
        <authorList>
            <person name="Hildebrand F."/>
            <person name="Moitinho-Silva L."/>
            <person name="Blasche S."/>
            <person name="Jahn M.T."/>
            <person name="Gossmann T.I."/>
            <person name="Heuerta-Cepas J."/>
            <person name="Hercog R."/>
            <person name="Luetge M."/>
            <person name="Bahram M."/>
            <person name="Pryszlak A."/>
            <person name="Alves R.J."/>
            <person name="Waszak S.M."/>
            <person name="Zhu A."/>
            <person name="Ye L."/>
            <person name="Costea P.I."/>
            <person name="Aalvink S."/>
            <person name="Belzer C."/>
            <person name="Forslund S.K."/>
            <person name="Sunagawa S."/>
            <person name="Hentschel U."/>
            <person name="Merten C."/>
            <person name="Patil K.R."/>
            <person name="Benes V."/>
            <person name="Bork P."/>
        </authorList>
    </citation>
    <scope>NUCLEOTIDE SEQUENCE [LARGE SCALE GENOMIC DNA]</scope>
    <source>
        <strain evidence="2 3">HDS1380</strain>
    </source>
</reference>
<proteinExistence type="predicted"/>
<dbReference type="EMBL" id="SDOZ01000002">
    <property type="protein sequence ID" value="RXZ62148.1"/>
    <property type="molecule type" value="Genomic_DNA"/>
</dbReference>
<keyword evidence="1" id="KW-0812">Transmembrane</keyword>
<evidence type="ECO:0000313" key="2">
    <source>
        <dbReference type="EMBL" id="RXZ62148.1"/>
    </source>
</evidence>
<gene>
    <name evidence="2" type="ORF">ESZ91_07080</name>
</gene>